<dbReference type="Proteomes" id="UP001501009">
    <property type="component" value="Unassembled WGS sequence"/>
</dbReference>
<proteinExistence type="predicted"/>
<name>A0ABP7J506_9ACTN</name>
<dbReference type="InterPro" id="IPR010998">
    <property type="entry name" value="Integrase_recombinase_N"/>
</dbReference>
<dbReference type="InterPro" id="IPR044068">
    <property type="entry name" value="CB"/>
</dbReference>
<evidence type="ECO:0000313" key="5">
    <source>
        <dbReference type="Proteomes" id="UP001501009"/>
    </source>
</evidence>
<dbReference type="SUPFAM" id="SSF47823">
    <property type="entry name" value="lambda integrase-like, N-terminal domain"/>
    <property type="match status" value="1"/>
</dbReference>
<dbReference type="EMBL" id="BAABDE010000031">
    <property type="protein sequence ID" value="GAA3834194.1"/>
    <property type="molecule type" value="Genomic_DNA"/>
</dbReference>
<gene>
    <name evidence="4" type="ORF">GCM10022403_078830</name>
</gene>
<accession>A0ABP7J506</accession>
<keyword evidence="1 2" id="KW-0238">DNA-binding</keyword>
<evidence type="ECO:0000313" key="4">
    <source>
        <dbReference type="EMBL" id="GAA3834194.1"/>
    </source>
</evidence>
<evidence type="ECO:0000256" key="1">
    <source>
        <dbReference type="ARBA" id="ARBA00023125"/>
    </source>
</evidence>
<comment type="caution">
    <text evidence="4">The sequence shown here is derived from an EMBL/GenBank/DDBJ whole genome shotgun (WGS) entry which is preliminary data.</text>
</comment>
<dbReference type="InterPro" id="IPR004107">
    <property type="entry name" value="Integrase_SAM-like_N"/>
</dbReference>
<dbReference type="Pfam" id="PF02899">
    <property type="entry name" value="Phage_int_SAM_1"/>
    <property type="match status" value="1"/>
</dbReference>
<reference evidence="5" key="1">
    <citation type="journal article" date="2019" name="Int. J. Syst. Evol. Microbiol.">
        <title>The Global Catalogue of Microorganisms (GCM) 10K type strain sequencing project: providing services to taxonomists for standard genome sequencing and annotation.</title>
        <authorList>
            <consortium name="The Broad Institute Genomics Platform"/>
            <consortium name="The Broad Institute Genome Sequencing Center for Infectious Disease"/>
            <person name="Wu L."/>
            <person name="Ma J."/>
        </authorList>
    </citation>
    <scope>NUCLEOTIDE SEQUENCE [LARGE SCALE GENOMIC DNA]</scope>
    <source>
        <strain evidence="5">JCM 17138</strain>
    </source>
</reference>
<dbReference type="Gene3D" id="1.10.150.130">
    <property type="match status" value="1"/>
</dbReference>
<sequence length="126" mass="14587">MLVQRVVSPMTRQESWTVLGDDDAPVEPIERYLSYLTDIERSPNTVKAYAHDLKDYFTFLAQHGLDWREVRLEDLGEFVAWLRRPPGTRDSRVAVLPSVEAHCSEATVNRKLWRPQNHSKSHEPSS</sequence>
<evidence type="ECO:0000256" key="2">
    <source>
        <dbReference type="PROSITE-ProRule" id="PRU01248"/>
    </source>
</evidence>
<evidence type="ECO:0000259" key="3">
    <source>
        <dbReference type="PROSITE" id="PS51900"/>
    </source>
</evidence>
<dbReference type="PROSITE" id="PS51900">
    <property type="entry name" value="CB"/>
    <property type="match status" value="1"/>
</dbReference>
<protein>
    <recommendedName>
        <fullName evidence="3">Core-binding (CB) domain-containing protein</fullName>
    </recommendedName>
</protein>
<feature type="domain" description="Core-binding (CB)" evidence="3">
    <location>
        <begin position="23"/>
        <end position="107"/>
    </location>
</feature>
<keyword evidence="5" id="KW-1185">Reference proteome</keyword>
<organism evidence="4 5">
    <name type="scientific">Streptomyces coacervatus</name>
    <dbReference type="NCBI Taxonomy" id="647381"/>
    <lineage>
        <taxon>Bacteria</taxon>
        <taxon>Bacillati</taxon>
        <taxon>Actinomycetota</taxon>
        <taxon>Actinomycetes</taxon>
        <taxon>Kitasatosporales</taxon>
        <taxon>Streptomycetaceae</taxon>
        <taxon>Streptomyces</taxon>
    </lineage>
</organism>